<dbReference type="Gene3D" id="3.40.50.1820">
    <property type="entry name" value="alpha/beta hydrolase"/>
    <property type="match status" value="1"/>
</dbReference>
<evidence type="ECO:0000259" key="2">
    <source>
        <dbReference type="Pfam" id="PF06057"/>
    </source>
</evidence>
<feature type="domain" description="Bacterial virulence" evidence="2">
    <location>
        <begin position="57"/>
        <end position="242"/>
    </location>
</feature>
<evidence type="ECO:0000313" key="3">
    <source>
        <dbReference type="EMBL" id="MBB4152500.1"/>
    </source>
</evidence>
<evidence type="ECO:0000256" key="1">
    <source>
        <dbReference type="SAM" id="Phobius"/>
    </source>
</evidence>
<dbReference type="RefSeq" id="WP_183982020.1">
    <property type="nucleotide sequence ID" value="NZ_JACIEV010000001.1"/>
</dbReference>
<dbReference type="SUPFAM" id="SSF53474">
    <property type="entry name" value="alpha/beta-Hydrolases"/>
    <property type="match status" value="1"/>
</dbReference>
<organism evidence="3 4">
    <name type="scientific">Sphingomonas jinjuensis</name>
    <dbReference type="NCBI Taxonomy" id="535907"/>
    <lineage>
        <taxon>Bacteria</taxon>
        <taxon>Pseudomonadati</taxon>
        <taxon>Pseudomonadota</taxon>
        <taxon>Alphaproteobacteria</taxon>
        <taxon>Sphingomonadales</taxon>
        <taxon>Sphingomonadaceae</taxon>
        <taxon>Sphingomonas</taxon>
    </lineage>
</organism>
<protein>
    <submittedName>
        <fullName evidence="3">Type IV secretory pathway VirJ component</fullName>
    </submittedName>
</protein>
<dbReference type="InterPro" id="IPR029058">
    <property type="entry name" value="AB_hydrolase_fold"/>
</dbReference>
<proteinExistence type="predicted"/>
<accession>A0A840F3T2</accession>
<reference evidence="3 4" key="1">
    <citation type="submission" date="2020-08" db="EMBL/GenBank/DDBJ databases">
        <title>Genomic Encyclopedia of Type Strains, Phase IV (KMG-IV): sequencing the most valuable type-strain genomes for metagenomic binning, comparative biology and taxonomic classification.</title>
        <authorList>
            <person name="Goeker M."/>
        </authorList>
    </citation>
    <scope>NUCLEOTIDE SEQUENCE [LARGE SCALE GENOMIC DNA]</scope>
    <source>
        <strain evidence="3 4">YC6723</strain>
    </source>
</reference>
<keyword evidence="1" id="KW-1133">Transmembrane helix</keyword>
<keyword evidence="4" id="KW-1185">Reference proteome</keyword>
<name>A0A840F3T2_9SPHN</name>
<sequence>MDLGPIRRRRRRRWPWVAGIVVLLAGVAALVAFMAGYFDRDPINYFDPDGQPKPVAALYFSGDMGLRLGIGSYIWPALASEGVPVTGFNSPSYFSTGRSRAEVERIVATAIRQALARHPDDKLVLIGQSYGADILQTGLAALPPDLRPRIAGLVLVVPGETVYFRADPSSLAYHSAPDSLGESTANTLTWLPVTCIYGAAETDSLCPKLRLAKATVIRMPGGHFLGNDHTALIGYIVGAIKSAVPDAFVKKG</sequence>
<dbReference type="Pfam" id="PF06057">
    <property type="entry name" value="VirJ"/>
    <property type="match status" value="1"/>
</dbReference>
<keyword evidence="1" id="KW-0812">Transmembrane</keyword>
<dbReference type="EMBL" id="JACIEV010000001">
    <property type="protein sequence ID" value="MBB4152500.1"/>
    <property type="molecule type" value="Genomic_DNA"/>
</dbReference>
<keyword evidence="1" id="KW-0472">Membrane</keyword>
<comment type="caution">
    <text evidence="3">The sequence shown here is derived from an EMBL/GenBank/DDBJ whole genome shotgun (WGS) entry which is preliminary data.</text>
</comment>
<dbReference type="InterPro" id="IPR010333">
    <property type="entry name" value="VirJ"/>
</dbReference>
<dbReference type="AlphaFoldDB" id="A0A840F3T2"/>
<feature type="transmembrane region" description="Helical" evidence="1">
    <location>
        <begin position="16"/>
        <end position="38"/>
    </location>
</feature>
<dbReference type="Proteomes" id="UP000529795">
    <property type="component" value="Unassembled WGS sequence"/>
</dbReference>
<evidence type="ECO:0000313" key="4">
    <source>
        <dbReference type="Proteomes" id="UP000529795"/>
    </source>
</evidence>
<gene>
    <name evidence="3" type="ORF">GGQ80_000376</name>
</gene>